<dbReference type="GO" id="GO:0015979">
    <property type="term" value="P:photosynthesis"/>
    <property type="evidence" value="ECO:0007669"/>
    <property type="project" value="UniProtKB-KW"/>
</dbReference>
<dbReference type="InterPro" id="IPR036278">
    <property type="entry name" value="Sialidase_sf"/>
</dbReference>
<dbReference type="EMBL" id="AP028947">
    <property type="protein sequence ID" value="BET24932.1"/>
    <property type="molecule type" value="Genomic_DNA"/>
</dbReference>
<dbReference type="PANTHER" id="PTHR47199:SF2">
    <property type="entry name" value="PHOTOSYSTEM II STABILITY_ASSEMBLY FACTOR HCF136, CHLOROPLASTIC"/>
    <property type="match status" value="1"/>
</dbReference>
<dbReference type="SUPFAM" id="SSF50939">
    <property type="entry name" value="Sialidases"/>
    <property type="match status" value="1"/>
</dbReference>
<evidence type="ECO:0000313" key="5">
    <source>
        <dbReference type="Proteomes" id="UP001329151"/>
    </source>
</evidence>
<dbReference type="Proteomes" id="UP001329151">
    <property type="component" value="Chromosome"/>
</dbReference>
<evidence type="ECO:0000259" key="3">
    <source>
        <dbReference type="Pfam" id="PF14870"/>
    </source>
</evidence>
<evidence type="ECO:0000256" key="2">
    <source>
        <dbReference type="ARBA" id="ARBA00023276"/>
    </source>
</evidence>
<keyword evidence="1" id="KW-0602">Photosynthesis</keyword>
<dbReference type="InterPro" id="IPR028203">
    <property type="entry name" value="PSII_CF48-like_dom"/>
</dbReference>
<sequence length="390" mass="41636">MFLRNRFPSRTTASLLVGAGLAAGLLAYGSVSTAKIDLLQIPAIPSVNATRSLLLDVERVGKNLFAAGEFGQVLKSEDNGQTWTPGKVPTSITLTSVSFANDALGYAVGHDGVVLKTEDGGANWTKLIDGNAINKFVLDSLQAKADALQEEVDSLPENAKPETREAMEVAAEEAAFLVDTAQGDIEVGPSKPLLDVVVNANGTVFVVGAYGQLLKSNDAGANWVYLGDRINNPNNYHLNTLLLSKTGEIWLAGEQGTVLVSADEGESWTSRKIDYDGSIFALVELPETRTVVAVGLRGHLFRLPFGTDAWQEVKTNLRETFSGATVLADGSAVVVGSRGILARSTDDFQTLQVTRRADKLPSASVVQLNDQEILLTGLRGFKTLSLSEFK</sequence>
<evidence type="ECO:0000313" key="4">
    <source>
        <dbReference type="EMBL" id="BET24932.1"/>
    </source>
</evidence>
<dbReference type="PANTHER" id="PTHR47199">
    <property type="entry name" value="PHOTOSYSTEM II STABILITY/ASSEMBLY FACTOR HCF136, CHLOROPLASTIC"/>
    <property type="match status" value="1"/>
</dbReference>
<dbReference type="InterPro" id="IPR015943">
    <property type="entry name" value="WD40/YVTN_repeat-like_dom_sf"/>
</dbReference>
<dbReference type="RefSeq" id="WP_130558543.1">
    <property type="nucleotide sequence ID" value="NZ_AP028947.1"/>
</dbReference>
<protein>
    <recommendedName>
        <fullName evidence="3">Photosynthesis system II assembly factor Ycf48/Hcf136-like domain-containing protein</fullName>
    </recommendedName>
</protein>
<reference evidence="4 5" key="1">
    <citation type="submission" date="2023-10" db="EMBL/GenBank/DDBJ databases">
        <title>Complete Genome Sequence of Limnobacter thiooxidans CS-K2T, Isolated from freshwater lake sediments in Bavaria, Germany.</title>
        <authorList>
            <person name="Naruki M."/>
            <person name="Watanabe A."/>
            <person name="Warashina T."/>
            <person name="Morita T."/>
            <person name="Arakawa K."/>
        </authorList>
    </citation>
    <scope>NUCLEOTIDE SEQUENCE [LARGE SCALE GENOMIC DNA]</scope>
    <source>
        <strain evidence="4 5">CS-K2</strain>
    </source>
</reference>
<feature type="domain" description="Photosynthesis system II assembly factor Ycf48/Hcf136-like" evidence="3">
    <location>
        <begin position="59"/>
        <end position="116"/>
    </location>
</feature>
<dbReference type="Pfam" id="PF14870">
    <property type="entry name" value="PSII_BNR"/>
    <property type="match status" value="1"/>
</dbReference>
<dbReference type="Gene3D" id="2.130.10.10">
    <property type="entry name" value="YVTN repeat-like/Quinoprotein amine dehydrogenase"/>
    <property type="match status" value="2"/>
</dbReference>
<dbReference type="GO" id="GO:0009523">
    <property type="term" value="C:photosystem II"/>
    <property type="evidence" value="ECO:0007669"/>
    <property type="project" value="UniProtKB-KW"/>
</dbReference>
<dbReference type="AlphaFoldDB" id="A0AA86IXF0"/>
<dbReference type="KEGG" id="lto:RGQ30_04330"/>
<keyword evidence="2" id="KW-0604">Photosystem II</keyword>
<organism evidence="4 5">
    <name type="scientific">Limnobacter thiooxidans</name>
    <dbReference type="NCBI Taxonomy" id="131080"/>
    <lineage>
        <taxon>Bacteria</taxon>
        <taxon>Pseudomonadati</taxon>
        <taxon>Pseudomonadota</taxon>
        <taxon>Betaproteobacteria</taxon>
        <taxon>Burkholderiales</taxon>
        <taxon>Burkholderiaceae</taxon>
        <taxon>Limnobacter</taxon>
    </lineage>
</organism>
<accession>A0AA86IXF0</accession>
<proteinExistence type="predicted"/>
<keyword evidence="5" id="KW-1185">Reference proteome</keyword>
<evidence type="ECO:0000256" key="1">
    <source>
        <dbReference type="ARBA" id="ARBA00022531"/>
    </source>
</evidence>
<name>A0AA86IXF0_9BURK</name>
<gene>
    <name evidence="4" type="ORF">RGQ30_04330</name>
</gene>